<gene>
    <name evidence="1" type="ORF">PF006_g14678</name>
</gene>
<evidence type="ECO:0000313" key="2">
    <source>
        <dbReference type="Proteomes" id="UP000440732"/>
    </source>
</evidence>
<dbReference type="Proteomes" id="UP000440732">
    <property type="component" value="Unassembled WGS sequence"/>
</dbReference>
<dbReference type="AlphaFoldDB" id="A0A6A3TQS9"/>
<evidence type="ECO:0000313" key="1">
    <source>
        <dbReference type="EMBL" id="KAE9135115.1"/>
    </source>
</evidence>
<dbReference type="Pfam" id="PF05630">
    <property type="entry name" value="NPP1"/>
    <property type="match status" value="1"/>
</dbReference>
<comment type="caution">
    <text evidence="1">The sequence shown here is derived from an EMBL/GenBank/DDBJ whole genome shotgun (WGS) entry which is preliminary data.</text>
</comment>
<protein>
    <submittedName>
        <fullName evidence="1">Uncharacterized protein</fullName>
    </submittedName>
</protein>
<reference evidence="1 2" key="1">
    <citation type="submission" date="2018-08" db="EMBL/GenBank/DDBJ databases">
        <title>Genomic investigation of the strawberry pathogen Phytophthora fragariae indicates pathogenicity is determined by transcriptional variation in three key races.</title>
        <authorList>
            <person name="Adams T.M."/>
            <person name="Armitage A.D."/>
            <person name="Sobczyk M.K."/>
            <person name="Bates H.J."/>
            <person name="Dunwell J.M."/>
            <person name="Nellist C.F."/>
            <person name="Harrison R.J."/>
        </authorList>
    </citation>
    <scope>NUCLEOTIDE SEQUENCE [LARGE SCALE GENOMIC DNA]</scope>
    <source>
        <strain evidence="1 2">NOV-5</strain>
    </source>
</reference>
<organism evidence="1 2">
    <name type="scientific">Phytophthora fragariae</name>
    <dbReference type="NCBI Taxonomy" id="53985"/>
    <lineage>
        <taxon>Eukaryota</taxon>
        <taxon>Sar</taxon>
        <taxon>Stramenopiles</taxon>
        <taxon>Oomycota</taxon>
        <taxon>Peronosporomycetes</taxon>
        <taxon>Peronosporales</taxon>
        <taxon>Peronosporaceae</taxon>
        <taxon>Phytophthora</taxon>
    </lineage>
</organism>
<dbReference type="InterPro" id="IPR008701">
    <property type="entry name" value="NPP1"/>
</dbReference>
<accession>A0A6A3TQS9</accession>
<proteinExistence type="predicted"/>
<dbReference type="EMBL" id="QXGA01000932">
    <property type="protein sequence ID" value="KAE9135115.1"/>
    <property type="molecule type" value="Genomic_DNA"/>
</dbReference>
<sequence length="42" mass="4738">MFQDLIMWDQLTAPARTALNGPDIGNVPFSNFQKKLKEASPF</sequence>
<name>A0A6A3TQS9_9STRA</name>